<reference evidence="3 4" key="1">
    <citation type="submission" date="2024-06" db="EMBL/GenBank/DDBJ databases">
        <title>Genomic Encyclopedia of Type Strains, Phase IV (KMG-IV): sequencing the most valuable type-strain genomes for metagenomic binning, comparative biology and taxonomic classification.</title>
        <authorList>
            <person name="Goeker M."/>
        </authorList>
    </citation>
    <scope>NUCLEOTIDE SEQUENCE [LARGE SCALE GENOMIC DNA]</scope>
    <source>
        <strain evidence="3 4">DSM 27865</strain>
    </source>
</reference>
<feature type="transmembrane region" description="Helical" evidence="2">
    <location>
        <begin position="50"/>
        <end position="73"/>
    </location>
</feature>
<evidence type="ECO:0000256" key="1">
    <source>
        <dbReference type="SAM" id="MobiDB-lite"/>
    </source>
</evidence>
<dbReference type="RefSeq" id="WP_354194984.1">
    <property type="nucleotide sequence ID" value="NZ_JBEPML010000007.1"/>
</dbReference>
<protein>
    <submittedName>
        <fullName evidence="3">Uncharacterized protein</fullName>
    </submittedName>
</protein>
<keyword evidence="2" id="KW-0812">Transmembrane</keyword>
<evidence type="ECO:0000313" key="3">
    <source>
        <dbReference type="EMBL" id="MET3792211.1"/>
    </source>
</evidence>
<dbReference type="Proteomes" id="UP001549076">
    <property type="component" value="Unassembled WGS sequence"/>
</dbReference>
<evidence type="ECO:0000256" key="2">
    <source>
        <dbReference type="SAM" id="Phobius"/>
    </source>
</evidence>
<comment type="caution">
    <text evidence="3">The sequence shown here is derived from an EMBL/GenBank/DDBJ whole genome shotgun (WGS) entry which is preliminary data.</text>
</comment>
<sequence>MTLALVAVGLMGLFIGARFLAPAILAATLLVAVAAMAGGLMLGLPFKLILLRTLYLILVLQGGYLAGLGLAALRHRRKRPGPAQDDAPLTTNRLLKRPAGLRKPDRIS</sequence>
<proteinExistence type="predicted"/>
<keyword evidence="2" id="KW-1133">Transmembrane helix</keyword>
<feature type="region of interest" description="Disordered" evidence="1">
    <location>
        <begin position="78"/>
        <end position="108"/>
    </location>
</feature>
<name>A0ABV2MZI1_9HYPH</name>
<keyword evidence="2" id="KW-0472">Membrane</keyword>
<keyword evidence="4" id="KW-1185">Reference proteome</keyword>
<accession>A0ABV2MZI1</accession>
<gene>
    <name evidence="3" type="ORF">ABID37_002426</name>
</gene>
<dbReference type="EMBL" id="JBEPML010000007">
    <property type="protein sequence ID" value="MET3792211.1"/>
    <property type="molecule type" value="Genomic_DNA"/>
</dbReference>
<organism evidence="3 4">
    <name type="scientific">Aquamicrobium terrae</name>
    <dbReference type="NCBI Taxonomy" id="1324945"/>
    <lineage>
        <taxon>Bacteria</taxon>
        <taxon>Pseudomonadati</taxon>
        <taxon>Pseudomonadota</taxon>
        <taxon>Alphaproteobacteria</taxon>
        <taxon>Hyphomicrobiales</taxon>
        <taxon>Phyllobacteriaceae</taxon>
        <taxon>Aquamicrobium</taxon>
    </lineage>
</organism>
<evidence type="ECO:0000313" key="4">
    <source>
        <dbReference type="Proteomes" id="UP001549076"/>
    </source>
</evidence>